<dbReference type="AlphaFoldDB" id="A0A7V5H1R8"/>
<dbReference type="EMBL" id="DRTD01000030">
    <property type="protein sequence ID" value="HHE54229.1"/>
    <property type="molecule type" value="Genomic_DNA"/>
</dbReference>
<evidence type="ECO:0000259" key="1">
    <source>
        <dbReference type="Pfam" id="PF26309"/>
    </source>
</evidence>
<accession>A0A7V5H1R8</accession>
<dbReference type="InterPro" id="IPR058395">
    <property type="entry name" value="DUF8082"/>
</dbReference>
<gene>
    <name evidence="2" type="ORF">ENL21_00475</name>
</gene>
<dbReference type="Pfam" id="PF26309">
    <property type="entry name" value="DUF8082"/>
    <property type="match status" value="1"/>
</dbReference>
<dbReference type="SUPFAM" id="SSF46785">
    <property type="entry name" value="Winged helix' DNA-binding domain"/>
    <property type="match status" value="1"/>
</dbReference>
<dbReference type="InterPro" id="IPR036390">
    <property type="entry name" value="WH_DNA-bd_sf"/>
</dbReference>
<dbReference type="Proteomes" id="UP000886111">
    <property type="component" value="Unassembled WGS sequence"/>
</dbReference>
<reference evidence="2" key="1">
    <citation type="journal article" date="2020" name="mSystems">
        <title>Genome- and Community-Level Interaction Insights into Carbon Utilization and Element Cycling Functions of Hydrothermarchaeota in Hydrothermal Sediment.</title>
        <authorList>
            <person name="Zhou Z."/>
            <person name="Liu Y."/>
            <person name="Xu W."/>
            <person name="Pan J."/>
            <person name="Luo Z.H."/>
            <person name="Li M."/>
        </authorList>
    </citation>
    <scope>NUCLEOTIDE SEQUENCE [LARGE SCALE GENOMIC DNA]</scope>
    <source>
        <strain evidence="2">HyVt-76</strain>
    </source>
</reference>
<sequence>MVNDNMVFKLAPTGVGSEISLSSLEWGVITQIDGVKTVKEIAGNLALTLEETYQIIASLRKKGLIFFDHQVDVKVEYVNEKVLKKITDRLMRYIGPVAQYLINDVLTELNLTADKLSKDRLPEFIELLSDEISDENKKIKFQREMLNLIKEVKK</sequence>
<organism evidence="2">
    <name type="scientific">Caldithrix abyssi</name>
    <dbReference type="NCBI Taxonomy" id="187145"/>
    <lineage>
        <taxon>Bacteria</taxon>
        <taxon>Pseudomonadati</taxon>
        <taxon>Calditrichota</taxon>
        <taxon>Calditrichia</taxon>
        <taxon>Calditrichales</taxon>
        <taxon>Calditrichaceae</taxon>
        <taxon>Caldithrix</taxon>
    </lineage>
</organism>
<name>A0A7V5H1R8_CALAY</name>
<feature type="domain" description="DUF8082" evidence="1">
    <location>
        <begin position="82"/>
        <end position="150"/>
    </location>
</feature>
<protein>
    <recommendedName>
        <fullName evidence="1">DUF8082 domain-containing protein</fullName>
    </recommendedName>
</protein>
<evidence type="ECO:0000313" key="2">
    <source>
        <dbReference type="EMBL" id="HHE54229.1"/>
    </source>
</evidence>
<proteinExistence type="predicted"/>
<comment type="caution">
    <text evidence="2">The sequence shown here is derived from an EMBL/GenBank/DDBJ whole genome shotgun (WGS) entry which is preliminary data.</text>
</comment>